<evidence type="ECO:0000313" key="2">
    <source>
        <dbReference type="EMBL" id="GLQ87054.1"/>
    </source>
</evidence>
<dbReference type="RefSeq" id="WP_284330483.1">
    <property type="nucleotide sequence ID" value="NZ_BSOA01000003.1"/>
</dbReference>
<proteinExistence type="predicted"/>
<accession>A0ABQ5X781</accession>
<sequence length="170" mass="17844">MNYARTIALLALCATISACNSPDTTLANGGVTLKDDIVTLHAEGAPDAQIDANGTLQIDGKAVSVSPSQHGLLMLYFQQVMDVHQTGLAMGKAGAGMGMKSLKDAIDGKSKADKDKDLDAGGEQLQALGKKMCLDQANVKDVQDQLATQLPAFKPFAKIVTKSHADCEKD</sequence>
<comment type="caution">
    <text evidence="2">The sequence shown here is derived from an EMBL/GenBank/DDBJ whole genome shotgun (WGS) entry which is preliminary data.</text>
</comment>
<gene>
    <name evidence="2" type="ORF">GCM10007898_06200</name>
</gene>
<feature type="signal peptide" evidence="1">
    <location>
        <begin position="1"/>
        <end position="20"/>
    </location>
</feature>
<evidence type="ECO:0000313" key="3">
    <source>
        <dbReference type="Proteomes" id="UP001156627"/>
    </source>
</evidence>
<reference evidence="3" key="1">
    <citation type="journal article" date="2019" name="Int. J. Syst. Evol. Microbiol.">
        <title>The Global Catalogue of Microorganisms (GCM) 10K type strain sequencing project: providing services to taxonomists for standard genome sequencing and annotation.</title>
        <authorList>
            <consortium name="The Broad Institute Genomics Platform"/>
            <consortium name="The Broad Institute Genome Sequencing Center for Infectious Disease"/>
            <person name="Wu L."/>
            <person name="Ma J."/>
        </authorList>
    </citation>
    <scope>NUCLEOTIDE SEQUENCE [LARGE SCALE GENOMIC DNA]</scope>
    <source>
        <strain evidence="3">NBRC 111981</strain>
    </source>
</reference>
<evidence type="ECO:0000256" key="1">
    <source>
        <dbReference type="SAM" id="SignalP"/>
    </source>
</evidence>
<organism evidence="2 3">
    <name type="scientific">Dyella flagellata</name>
    <dbReference type="NCBI Taxonomy" id="1867833"/>
    <lineage>
        <taxon>Bacteria</taxon>
        <taxon>Pseudomonadati</taxon>
        <taxon>Pseudomonadota</taxon>
        <taxon>Gammaproteobacteria</taxon>
        <taxon>Lysobacterales</taxon>
        <taxon>Rhodanobacteraceae</taxon>
        <taxon>Dyella</taxon>
    </lineage>
</organism>
<dbReference type="EMBL" id="BSOA01000003">
    <property type="protein sequence ID" value="GLQ87054.1"/>
    <property type="molecule type" value="Genomic_DNA"/>
</dbReference>
<dbReference type="Proteomes" id="UP001156627">
    <property type="component" value="Unassembled WGS sequence"/>
</dbReference>
<name>A0ABQ5X781_9GAMM</name>
<dbReference type="PROSITE" id="PS51257">
    <property type="entry name" value="PROKAR_LIPOPROTEIN"/>
    <property type="match status" value="1"/>
</dbReference>
<keyword evidence="1" id="KW-0732">Signal</keyword>
<keyword evidence="3" id="KW-1185">Reference proteome</keyword>
<evidence type="ECO:0008006" key="4">
    <source>
        <dbReference type="Google" id="ProtNLM"/>
    </source>
</evidence>
<feature type="chain" id="PRO_5045711719" description="DUF2884 family protein" evidence="1">
    <location>
        <begin position="21"/>
        <end position="170"/>
    </location>
</feature>
<protein>
    <recommendedName>
        <fullName evidence="4">DUF2884 family protein</fullName>
    </recommendedName>
</protein>